<evidence type="ECO:0000313" key="7">
    <source>
        <dbReference type="EMBL" id="OGM53653.1"/>
    </source>
</evidence>
<dbReference type="NCBIfam" id="TIGR00059">
    <property type="entry name" value="L17"/>
    <property type="match status" value="1"/>
</dbReference>
<comment type="caution">
    <text evidence="7">The sequence shown here is derived from an EMBL/GenBank/DDBJ whole genome shotgun (WGS) entry which is preliminary data.</text>
</comment>
<evidence type="ECO:0000256" key="2">
    <source>
        <dbReference type="ARBA" id="ARBA00022980"/>
    </source>
</evidence>
<dbReference type="InterPro" id="IPR036373">
    <property type="entry name" value="Ribosomal_bL17_sf"/>
</dbReference>
<dbReference type="PANTHER" id="PTHR14413">
    <property type="entry name" value="RIBOSOMAL PROTEIN L17"/>
    <property type="match status" value="1"/>
</dbReference>
<evidence type="ECO:0000256" key="1">
    <source>
        <dbReference type="ARBA" id="ARBA00008777"/>
    </source>
</evidence>
<dbReference type="GO" id="GO:0006412">
    <property type="term" value="P:translation"/>
    <property type="evidence" value="ECO:0007669"/>
    <property type="project" value="InterPro"/>
</dbReference>
<proteinExistence type="inferred from homology"/>
<keyword evidence="2 5" id="KW-0689">Ribosomal protein</keyword>
<dbReference type="GO" id="GO:0003735">
    <property type="term" value="F:structural constituent of ribosome"/>
    <property type="evidence" value="ECO:0007669"/>
    <property type="project" value="InterPro"/>
</dbReference>
<dbReference type="SUPFAM" id="SSF64263">
    <property type="entry name" value="Prokaryotic ribosomal protein L17"/>
    <property type="match status" value="1"/>
</dbReference>
<dbReference type="Pfam" id="PF01196">
    <property type="entry name" value="Ribosomal_L17"/>
    <property type="match status" value="1"/>
</dbReference>
<dbReference type="PANTHER" id="PTHR14413:SF16">
    <property type="entry name" value="LARGE RIBOSOMAL SUBUNIT PROTEIN BL17M"/>
    <property type="match status" value="1"/>
</dbReference>
<dbReference type="InterPro" id="IPR000456">
    <property type="entry name" value="Ribosomal_bL17"/>
</dbReference>
<reference evidence="7 8" key="1">
    <citation type="journal article" date="2016" name="Nat. Commun.">
        <title>Thousands of microbial genomes shed light on interconnected biogeochemical processes in an aquifer system.</title>
        <authorList>
            <person name="Anantharaman K."/>
            <person name="Brown C.T."/>
            <person name="Hug L.A."/>
            <person name="Sharon I."/>
            <person name="Castelle C.J."/>
            <person name="Probst A.J."/>
            <person name="Thomas B.C."/>
            <person name="Singh A."/>
            <person name="Wilkins M.J."/>
            <person name="Karaoz U."/>
            <person name="Brodie E.L."/>
            <person name="Williams K.H."/>
            <person name="Hubbard S.S."/>
            <person name="Banfield J.F."/>
        </authorList>
    </citation>
    <scope>NUCLEOTIDE SEQUENCE [LARGE SCALE GENOMIC DNA]</scope>
</reference>
<protein>
    <recommendedName>
        <fullName evidence="4 6">50S ribosomal protein L17</fullName>
    </recommendedName>
</protein>
<dbReference type="EMBL" id="MGGW01000021">
    <property type="protein sequence ID" value="OGM53653.1"/>
    <property type="molecule type" value="Genomic_DNA"/>
</dbReference>
<gene>
    <name evidence="7" type="ORF">A3E44_02110</name>
</gene>
<organism evidence="7 8">
    <name type="scientific">Candidatus Woesebacteria bacterium RIFCSPHIGHO2_12_FULL_41_24</name>
    <dbReference type="NCBI Taxonomy" id="1802510"/>
    <lineage>
        <taxon>Bacteria</taxon>
        <taxon>Candidatus Woeseibacteriota</taxon>
    </lineage>
</organism>
<accession>A0A1F8APH3</accession>
<evidence type="ECO:0000256" key="4">
    <source>
        <dbReference type="ARBA" id="ARBA00035494"/>
    </source>
</evidence>
<comment type="similarity">
    <text evidence="1 5">Belongs to the bacterial ribosomal protein bL17 family.</text>
</comment>
<evidence type="ECO:0000256" key="6">
    <source>
        <dbReference type="RuleBase" id="RU000661"/>
    </source>
</evidence>
<dbReference type="GO" id="GO:0022625">
    <property type="term" value="C:cytosolic large ribosomal subunit"/>
    <property type="evidence" value="ECO:0007669"/>
    <property type="project" value="TreeGrafter"/>
</dbReference>
<dbReference type="Proteomes" id="UP000178603">
    <property type="component" value="Unassembled WGS sequence"/>
</dbReference>
<dbReference type="AlphaFoldDB" id="A0A1F8APH3"/>
<name>A0A1F8APH3_9BACT</name>
<evidence type="ECO:0000313" key="8">
    <source>
        <dbReference type="Proteomes" id="UP000178603"/>
    </source>
</evidence>
<evidence type="ECO:0000256" key="3">
    <source>
        <dbReference type="ARBA" id="ARBA00023274"/>
    </source>
</evidence>
<keyword evidence="3 5" id="KW-0687">Ribonucleoprotein</keyword>
<sequence>MRNKVFGRKLGRDTDTRKALLRSIVAAVVKNGSIITTKPKAKFVQGFVDKLVVLVKKDTLAARRMVFAKLGNDKTTTQKLFGDYKLSFGYRKSGFTRIVNLPKRKGDRASIVRLEFVDRPVAKKTVEAKKIKVGLTKPQVKKE</sequence>
<dbReference type="Gene3D" id="3.90.1030.10">
    <property type="entry name" value="Ribosomal protein L17"/>
    <property type="match status" value="1"/>
</dbReference>
<evidence type="ECO:0000256" key="5">
    <source>
        <dbReference type="RuleBase" id="RU000660"/>
    </source>
</evidence>